<proteinExistence type="predicted"/>
<sequence>MSQMAPPNARMSFRIGFSYDLRKMTLLMKKLRPRGGLSGWEGAAREHSRGDALKACPLGGTNAHVLLVARKKEQEQREREVREGQVRTSITQTRSPAANTWQSTS</sequence>
<evidence type="ECO:0000313" key="3">
    <source>
        <dbReference type="Proteomes" id="UP000050794"/>
    </source>
</evidence>
<feature type="compositionally biased region" description="Basic and acidic residues" evidence="1">
    <location>
        <begin position="72"/>
        <end position="85"/>
    </location>
</feature>
<feature type="compositionally biased region" description="Polar residues" evidence="1">
    <location>
        <begin position="88"/>
        <end position="105"/>
    </location>
</feature>
<organism evidence="3 4">
    <name type="scientific">Toxocara canis</name>
    <name type="common">Canine roundworm</name>
    <dbReference type="NCBI Taxonomy" id="6265"/>
    <lineage>
        <taxon>Eukaryota</taxon>
        <taxon>Metazoa</taxon>
        <taxon>Ecdysozoa</taxon>
        <taxon>Nematoda</taxon>
        <taxon>Chromadorea</taxon>
        <taxon>Rhabditida</taxon>
        <taxon>Spirurina</taxon>
        <taxon>Ascaridomorpha</taxon>
        <taxon>Ascaridoidea</taxon>
        <taxon>Toxocaridae</taxon>
        <taxon>Toxocara</taxon>
    </lineage>
</organism>
<feature type="region of interest" description="Disordered" evidence="1">
    <location>
        <begin position="72"/>
        <end position="105"/>
    </location>
</feature>
<name>A0A183UCR9_TOXCA</name>
<gene>
    <name evidence="2" type="ORF">TCNE_LOCUS6289</name>
</gene>
<keyword evidence="3" id="KW-1185">Reference proteome</keyword>
<evidence type="ECO:0000313" key="4">
    <source>
        <dbReference type="WBParaSite" id="TCNE_0000628901-mRNA-1"/>
    </source>
</evidence>
<reference evidence="2 3" key="2">
    <citation type="submission" date="2018-11" db="EMBL/GenBank/DDBJ databases">
        <authorList>
            <consortium name="Pathogen Informatics"/>
        </authorList>
    </citation>
    <scope>NUCLEOTIDE SEQUENCE [LARGE SCALE GENOMIC DNA]</scope>
</reference>
<dbReference type="Proteomes" id="UP000050794">
    <property type="component" value="Unassembled WGS sequence"/>
</dbReference>
<protein>
    <submittedName>
        <fullName evidence="4">Nicotinate phosphoribosyltransferase</fullName>
    </submittedName>
</protein>
<dbReference type="AlphaFoldDB" id="A0A183UCR9"/>
<accession>A0A183UCR9</accession>
<dbReference type="WBParaSite" id="TCNE_0000628901-mRNA-1">
    <property type="protein sequence ID" value="TCNE_0000628901-mRNA-1"/>
    <property type="gene ID" value="TCNE_0000628901"/>
</dbReference>
<reference evidence="4" key="1">
    <citation type="submission" date="2016-06" db="UniProtKB">
        <authorList>
            <consortium name="WormBaseParasite"/>
        </authorList>
    </citation>
    <scope>IDENTIFICATION</scope>
</reference>
<evidence type="ECO:0000313" key="2">
    <source>
        <dbReference type="EMBL" id="VDM37596.1"/>
    </source>
</evidence>
<dbReference type="EMBL" id="UYWY01019467">
    <property type="protein sequence ID" value="VDM37596.1"/>
    <property type="molecule type" value="Genomic_DNA"/>
</dbReference>
<evidence type="ECO:0000256" key="1">
    <source>
        <dbReference type="SAM" id="MobiDB-lite"/>
    </source>
</evidence>